<dbReference type="Pfam" id="PF13450">
    <property type="entry name" value="NAD_binding_8"/>
    <property type="match status" value="1"/>
</dbReference>
<organism evidence="1 2">
    <name type="scientific">Cyanobium gracile UHCC 0281</name>
    <dbReference type="NCBI Taxonomy" id="3110309"/>
    <lineage>
        <taxon>Bacteria</taxon>
        <taxon>Bacillati</taxon>
        <taxon>Cyanobacteriota</taxon>
        <taxon>Cyanophyceae</taxon>
        <taxon>Synechococcales</taxon>
        <taxon>Prochlorococcaceae</taxon>
        <taxon>Cyanobium</taxon>
    </lineage>
</organism>
<dbReference type="Proteomes" id="UP001302329">
    <property type="component" value="Unassembled WGS sequence"/>
</dbReference>
<dbReference type="EMBL" id="JAYGHY010000016">
    <property type="protein sequence ID" value="MEA5442313.1"/>
    <property type="molecule type" value="Genomic_DNA"/>
</dbReference>
<evidence type="ECO:0000313" key="1">
    <source>
        <dbReference type="EMBL" id="MEA5442313.1"/>
    </source>
</evidence>
<protein>
    <submittedName>
        <fullName evidence="1">NAD(P)-binding protein</fullName>
    </submittedName>
</protein>
<dbReference type="InterPro" id="IPR036188">
    <property type="entry name" value="FAD/NAD-bd_sf"/>
</dbReference>
<keyword evidence="2" id="KW-1185">Reference proteome</keyword>
<gene>
    <name evidence="1" type="ORF">VB739_07095</name>
</gene>
<dbReference type="PANTHER" id="PTHR16128:SF5">
    <property type="entry name" value="FAD_NAD(P)-BINDING OXIDOREDUCTASE FAMILY PROTEIN"/>
    <property type="match status" value="1"/>
</dbReference>
<name>A0ABU5SUX8_9CYAN</name>
<dbReference type="SUPFAM" id="SSF51905">
    <property type="entry name" value="FAD/NAD(P)-binding domain"/>
    <property type="match status" value="1"/>
</dbReference>
<dbReference type="PANTHER" id="PTHR16128">
    <property type="entry name" value="FAD/NAD(P)-BINDING OXIDOREDUCTASE FAMILY PROTEIN"/>
    <property type="match status" value="1"/>
</dbReference>
<sequence>MAGSSGESGQSRRPSAPSLAVIGAGVAGCALAAGLRRGGWDGPIDLWEAGRGPGGRAATRRSRQDAAWRLDHGAPLLNLLEGPEPELVAPLRSGDWIVPWREPAAELQADGTLGPAEADPLLRGALYRGRLGMDDLCRGLLALAQAQGPPPSPTGHYGTLVRHLEARPDGGWRLIEATGTVLGEADWLVLSGTLLAHPRAMERFGWSEVPLQRAAEGLGDGALETALAALASMGMQSRTNLMLTIEPTAATRWLALPFRLLGFDGPAQQRWGLRRLAIQPLADGRCGVVAHSVTDAVVDIAALEGAVASALVPWLGERPVGGDALEGVVQRQLMHWGAAFPVAPGLSPTAMLCPASRVAFCGDFIAGQGFGRIEGALRSAQALAAQLLAMVLLLCLALGSPAAAAAAAVTYRCDGDLLLATSDNGAVDAPGLPNTSAGTVPGATVLLEWRDLRLQLPRTNNAGPPSYTDGLWWWSLEDPQQPRFLHRRGAIERFSCQAVAAGGPPAGGH</sequence>
<evidence type="ECO:0000313" key="2">
    <source>
        <dbReference type="Proteomes" id="UP001302329"/>
    </source>
</evidence>
<comment type="caution">
    <text evidence="1">The sequence shown here is derived from an EMBL/GenBank/DDBJ whole genome shotgun (WGS) entry which is preliminary data.</text>
</comment>
<proteinExistence type="predicted"/>
<dbReference type="Gene3D" id="3.90.660.10">
    <property type="match status" value="1"/>
</dbReference>
<dbReference type="Gene3D" id="3.50.50.60">
    <property type="entry name" value="FAD/NAD(P)-binding domain"/>
    <property type="match status" value="1"/>
</dbReference>
<reference evidence="1 2" key="1">
    <citation type="submission" date="2023-12" db="EMBL/GenBank/DDBJ databases">
        <title>Baltic Sea Cyanobacteria.</title>
        <authorList>
            <person name="Delbaje E."/>
            <person name="Fewer D.P."/>
            <person name="Shishido T.K."/>
        </authorList>
    </citation>
    <scope>NUCLEOTIDE SEQUENCE [LARGE SCALE GENOMIC DNA]</scope>
    <source>
        <strain evidence="1 2">UHCC 0281</strain>
    </source>
</reference>
<accession>A0ABU5SUX8</accession>